<evidence type="ECO:0000313" key="7">
    <source>
        <dbReference type="EMBL" id="MFC0316861.1"/>
    </source>
</evidence>
<dbReference type="Gene3D" id="1.25.40.390">
    <property type="match status" value="1"/>
</dbReference>
<dbReference type="Pfam" id="PF12771">
    <property type="entry name" value="SusD-like_2"/>
    <property type="match status" value="1"/>
</dbReference>
<dbReference type="Pfam" id="PF07980">
    <property type="entry name" value="SusD_RagB"/>
    <property type="match status" value="1"/>
</dbReference>
<evidence type="ECO:0000256" key="1">
    <source>
        <dbReference type="ARBA" id="ARBA00004442"/>
    </source>
</evidence>
<dbReference type="InterPro" id="IPR041662">
    <property type="entry name" value="SusD-like_2"/>
</dbReference>
<comment type="subcellular location">
    <subcellularLocation>
        <location evidence="1">Cell outer membrane</location>
    </subcellularLocation>
</comment>
<accession>A0ABV6HDA0</accession>
<evidence type="ECO:0000256" key="2">
    <source>
        <dbReference type="ARBA" id="ARBA00006275"/>
    </source>
</evidence>
<dbReference type="RefSeq" id="WP_207303723.1">
    <property type="nucleotide sequence ID" value="NZ_JBHLWO010000001.1"/>
</dbReference>
<reference evidence="7 8" key="1">
    <citation type="submission" date="2024-09" db="EMBL/GenBank/DDBJ databases">
        <authorList>
            <person name="Sun Q."/>
            <person name="Mori K."/>
        </authorList>
    </citation>
    <scope>NUCLEOTIDE SEQUENCE [LARGE SCALE GENOMIC DNA]</scope>
    <source>
        <strain evidence="7 8">CCM 7765</strain>
    </source>
</reference>
<dbReference type="SUPFAM" id="SSF48452">
    <property type="entry name" value="TPR-like"/>
    <property type="match status" value="1"/>
</dbReference>
<evidence type="ECO:0000313" key="8">
    <source>
        <dbReference type="Proteomes" id="UP001589774"/>
    </source>
</evidence>
<evidence type="ECO:0000256" key="4">
    <source>
        <dbReference type="ARBA" id="ARBA00023136"/>
    </source>
</evidence>
<dbReference type="Proteomes" id="UP001589774">
    <property type="component" value="Unassembled WGS sequence"/>
</dbReference>
<evidence type="ECO:0000256" key="3">
    <source>
        <dbReference type="ARBA" id="ARBA00022729"/>
    </source>
</evidence>
<evidence type="ECO:0000256" key="5">
    <source>
        <dbReference type="ARBA" id="ARBA00023237"/>
    </source>
</evidence>
<proteinExistence type="inferred from homology"/>
<evidence type="ECO:0000259" key="6">
    <source>
        <dbReference type="Pfam" id="PF07980"/>
    </source>
</evidence>
<dbReference type="InterPro" id="IPR011990">
    <property type="entry name" value="TPR-like_helical_dom_sf"/>
</dbReference>
<dbReference type="EMBL" id="JBHLWO010000001">
    <property type="protein sequence ID" value="MFC0316861.1"/>
    <property type="molecule type" value="Genomic_DNA"/>
</dbReference>
<sequence>MLKEIYSDSGSQNKKSKRNCTFKVMKRKWILLAMAALAFSSCELNETPKATATEEDVFGSENGLAAYSRSFYGMLPDASNAYNRDAMADYGAVNNLNSFIREGGYSPETSDGWSWGDLRNINYFIEHCTDPNVSEAVRNNYIGIARFFRAYFYLDKVMRFGDVPWVDHALGIDETDILYGTRDSRAVVMEHVMEDLDFASQNISSTSSDGSLITKWTALGLKTRAALFEASYRKYHPELNFQESANTFYQYVVDAATELMENGPYSLYTGAGVEGSQRALFISDAPLTQEVMWAVTMSEDLAVMSSANWWWTSATYGPRYSLVRPFINTILNLDGTPYTSRTDFQTEEFYDECQNRDYRLAQLIRTPGYSRKGVAAPPNFSSHTYTGYQPIKYILDDPHYDNGAYNTNAIPLMRYAEILLNFAEAKAELGTLTDADWAKSIGALRARAGITGGLTTLPTTVDTYLQQTFFPDISNPIILEVRRERQVELALEGFRFNDLKRWKHGELMANLQWSGIYVPALNVLMDLDHNGSYDVVFYDGNTEGPTIAVPSGCAKVAIGGKSTNYQTLTANRHLEWFKAQPRKWYEDGRQYLYPIPSTAIVKNNNLSQNPGW</sequence>
<gene>
    <name evidence="7" type="ORF">ACFFI0_01025</name>
</gene>
<keyword evidence="5" id="KW-0998">Cell outer membrane</keyword>
<organism evidence="7 8">
    <name type="scientific">Olivibacter oleidegradans</name>
    <dbReference type="NCBI Taxonomy" id="760123"/>
    <lineage>
        <taxon>Bacteria</taxon>
        <taxon>Pseudomonadati</taxon>
        <taxon>Bacteroidota</taxon>
        <taxon>Sphingobacteriia</taxon>
        <taxon>Sphingobacteriales</taxon>
        <taxon>Sphingobacteriaceae</taxon>
        <taxon>Olivibacter</taxon>
    </lineage>
</organism>
<comment type="caution">
    <text evidence="7">The sequence shown here is derived from an EMBL/GenBank/DDBJ whole genome shotgun (WGS) entry which is preliminary data.</text>
</comment>
<comment type="similarity">
    <text evidence="2">Belongs to the SusD family.</text>
</comment>
<keyword evidence="8" id="KW-1185">Reference proteome</keyword>
<protein>
    <submittedName>
        <fullName evidence="7">RagB/SusD family nutrient uptake outer membrane protein</fullName>
    </submittedName>
</protein>
<keyword evidence="4" id="KW-0472">Membrane</keyword>
<name>A0ABV6HDA0_9SPHI</name>
<feature type="domain" description="RagB/SusD" evidence="6">
    <location>
        <begin position="327"/>
        <end position="612"/>
    </location>
</feature>
<dbReference type="InterPro" id="IPR012944">
    <property type="entry name" value="SusD_RagB_dom"/>
</dbReference>
<keyword evidence="3" id="KW-0732">Signal</keyword>